<protein>
    <submittedName>
        <fullName evidence="1">Antitoxin of toxin-antitoxin stability system</fullName>
    </submittedName>
</protein>
<sequence length="92" mass="10151">MSTEPEEHSAAEARDRFADRVDRATCGDAATYVTRGREHGRTAAMAPAWLVDEYEALLDKRDARIARERLADIRAGRGQVIPLEGVAEELGL</sequence>
<keyword evidence="2" id="KW-1185">Reference proteome</keyword>
<name>A0ABV9SDU0_9ACTN</name>
<dbReference type="Proteomes" id="UP001595858">
    <property type="component" value="Unassembled WGS sequence"/>
</dbReference>
<evidence type="ECO:0000313" key="1">
    <source>
        <dbReference type="EMBL" id="MFC4865423.1"/>
    </source>
</evidence>
<proteinExistence type="predicted"/>
<evidence type="ECO:0000313" key="2">
    <source>
        <dbReference type="Proteomes" id="UP001595858"/>
    </source>
</evidence>
<reference evidence="2" key="1">
    <citation type="journal article" date="2019" name="Int. J. Syst. Evol. Microbiol.">
        <title>The Global Catalogue of Microorganisms (GCM) 10K type strain sequencing project: providing services to taxonomists for standard genome sequencing and annotation.</title>
        <authorList>
            <consortium name="The Broad Institute Genomics Platform"/>
            <consortium name="The Broad Institute Genome Sequencing Center for Infectious Disease"/>
            <person name="Wu L."/>
            <person name="Ma J."/>
        </authorList>
    </citation>
    <scope>NUCLEOTIDE SEQUENCE [LARGE SCALE GENOMIC DNA]</scope>
    <source>
        <strain evidence="2">CGMCC 4.7304</strain>
    </source>
</reference>
<gene>
    <name evidence="1" type="ORF">ACFPCZ_02145</name>
</gene>
<comment type="caution">
    <text evidence="1">The sequence shown here is derived from an EMBL/GenBank/DDBJ whole genome shotgun (WGS) entry which is preliminary data.</text>
</comment>
<dbReference type="RefSeq" id="WP_344144079.1">
    <property type="nucleotide sequence ID" value="NZ_BAAAQI010000009.1"/>
</dbReference>
<dbReference type="EMBL" id="JBHSIY010000002">
    <property type="protein sequence ID" value="MFC4865423.1"/>
    <property type="molecule type" value="Genomic_DNA"/>
</dbReference>
<accession>A0ABV9SDU0</accession>
<organism evidence="1 2">
    <name type="scientific">Streptomonospora arabica</name>
    <dbReference type="NCBI Taxonomy" id="412417"/>
    <lineage>
        <taxon>Bacteria</taxon>
        <taxon>Bacillati</taxon>
        <taxon>Actinomycetota</taxon>
        <taxon>Actinomycetes</taxon>
        <taxon>Streptosporangiales</taxon>
        <taxon>Nocardiopsidaceae</taxon>
        <taxon>Streptomonospora</taxon>
    </lineage>
</organism>